<organism evidence="3 4">
    <name type="scientific">Rhynchophorus ferrugineus</name>
    <name type="common">Red palm weevil</name>
    <name type="synonym">Curculio ferrugineus</name>
    <dbReference type="NCBI Taxonomy" id="354439"/>
    <lineage>
        <taxon>Eukaryota</taxon>
        <taxon>Metazoa</taxon>
        <taxon>Ecdysozoa</taxon>
        <taxon>Arthropoda</taxon>
        <taxon>Hexapoda</taxon>
        <taxon>Insecta</taxon>
        <taxon>Pterygota</taxon>
        <taxon>Neoptera</taxon>
        <taxon>Endopterygota</taxon>
        <taxon>Coleoptera</taxon>
        <taxon>Polyphaga</taxon>
        <taxon>Cucujiformia</taxon>
        <taxon>Curculionidae</taxon>
        <taxon>Dryophthorinae</taxon>
        <taxon>Rhynchophorus</taxon>
    </lineage>
</organism>
<dbReference type="OrthoDB" id="533508at2759"/>
<reference evidence="3" key="1">
    <citation type="submission" date="2020-08" db="EMBL/GenBank/DDBJ databases">
        <title>Genome sequencing and assembly of the red palm weevil Rhynchophorus ferrugineus.</title>
        <authorList>
            <person name="Dias G.B."/>
            <person name="Bergman C.M."/>
            <person name="Manee M."/>
        </authorList>
    </citation>
    <scope>NUCLEOTIDE SEQUENCE</scope>
    <source>
        <strain evidence="3">AA-2017</strain>
        <tissue evidence="3">Whole larva</tissue>
    </source>
</reference>
<dbReference type="GO" id="GO:0005262">
    <property type="term" value="F:calcium channel activity"/>
    <property type="evidence" value="ECO:0007669"/>
    <property type="project" value="TreeGrafter"/>
</dbReference>
<proteinExistence type="predicted"/>
<feature type="transmembrane region" description="Helical" evidence="2">
    <location>
        <begin position="51"/>
        <end position="69"/>
    </location>
</feature>
<keyword evidence="2" id="KW-0472">Membrane</keyword>
<keyword evidence="2" id="KW-1133">Transmembrane helix</keyword>
<comment type="caution">
    <text evidence="3">The sequence shown here is derived from an EMBL/GenBank/DDBJ whole genome shotgun (WGS) entry which is preliminary data.</text>
</comment>
<evidence type="ECO:0000313" key="3">
    <source>
        <dbReference type="EMBL" id="KAF7265009.1"/>
    </source>
</evidence>
<feature type="transmembrane region" description="Helical" evidence="2">
    <location>
        <begin position="119"/>
        <end position="141"/>
    </location>
</feature>
<keyword evidence="2" id="KW-0812">Transmembrane</keyword>
<protein>
    <submittedName>
        <fullName evidence="3">Uncharacterized protein</fullName>
    </submittedName>
</protein>
<dbReference type="PANTHER" id="PTHR10582:SF28">
    <property type="entry name" value="NANCHUNG, ISOFORM B"/>
    <property type="match status" value="1"/>
</dbReference>
<dbReference type="PANTHER" id="PTHR10582">
    <property type="entry name" value="TRANSIENT RECEPTOR POTENTIAL ION CHANNEL PROTEIN"/>
    <property type="match status" value="1"/>
</dbReference>
<feature type="transmembrane region" description="Helical" evidence="2">
    <location>
        <begin position="90"/>
        <end position="107"/>
    </location>
</feature>
<keyword evidence="1" id="KW-0677">Repeat</keyword>
<gene>
    <name evidence="3" type="ORF">GWI33_021744</name>
</gene>
<sequence>MSGIVLHKIDSAIKEHKKSENDDYDVEEWWDNLQEECRLMNFDQPQSQTRFAAEIGITFGALFYLAAAVREARFLGLRMFFENLMTAPSRVMFLFSCILVFGIIPWLRLLCLDEIEDIFAVVVMLTTAPYFLFFCSLRLSLRTSLSSRTFSCLASALEDIALNQFAGHVIRGIDDEKSGVCPA</sequence>
<evidence type="ECO:0000256" key="2">
    <source>
        <dbReference type="SAM" id="Phobius"/>
    </source>
</evidence>
<dbReference type="Proteomes" id="UP000625711">
    <property type="component" value="Unassembled WGS sequence"/>
</dbReference>
<keyword evidence="4" id="KW-1185">Reference proteome</keyword>
<name>A0A834HPP0_RHYFE</name>
<accession>A0A834HPP0</accession>
<dbReference type="InterPro" id="IPR024862">
    <property type="entry name" value="TRPV"/>
</dbReference>
<dbReference type="GO" id="GO:0005886">
    <property type="term" value="C:plasma membrane"/>
    <property type="evidence" value="ECO:0007669"/>
    <property type="project" value="TreeGrafter"/>
</dbReference>
<dbReference type="EMBL" id="JAACXV010015211">
    <property type="protein sequence ID" value="KAF7265009.1"/>
    <property type="molecule type" value="Genomic_DNA"/>
</dbReference>
<evidence type="ECO:0000313" key="4">
    <source>
        <dbReference type="Proteomes" id="UP000625711"/>
    </source>
</evidence>
<evidence type="ECO:0000256" key="1">
    <source>
        <dbReference type="ARBA" id="ARBA00022737"/>
    </source>
</evidence>
<dbReference type="GO" id="GO:0098703">
    <property type="term" value="P:calcium ion import across plasma membrane"/>
    <property type="evidence" value="ECO:0007669"/>
    <property type="project" value="TreeGrafter"/>
</dbReference>
<dbReference type="AlphaFoldDB" id="A0A834HPP0"/>